<evidence type="ECO:0000313" key="8">
    <source>
        <dbReference type="Proteomes" id="UP001501725"/>
    </source>
</evidence>
<dbReference type="SUPFAM" id="SSF52833">
    <property type="entry name" value="Thioredoxin-like"/>
    <property type="match status" value="1"/>
</dbReference>
<keyword evidence="2" id="KW-0201">Cytochrome c-type biogenesis</keyword>
<dbReference type="InterPro" id="IPR025380">
    <property type="entry name" value="DUF4369"/>
</dbReference>
<evidence type="ECO:0000256" key="4">
    <source>
        <dbReference type="ARBA" id="ARBA00023284"/>
    </source>
</evidence>
<evidence type="ECO:0000256" key="3">
    <source>
        <dbReference type="ARBA" id="ARBA00023157"/>
    </source>
</evidence>
<feature type="domain" description="Thioredoxin" evidence="6">
    <location>
        <begin position="239"/>
        <end position="379"/>
    </location>
</feature>
<dbReference type="EMBL" id="BAABGY010000009">
    <property type="protein sequence ID" value="GAA4336180.1"/>
    <property type="molecule type" value="Genomic_DNA"/>
</dbReference>
<dbReference type="InterPro" id="IPR000866">
    <property type="entry name" value="AhpC/TSA"/>
</dbReference>
<sequence length="379" mass="42104">MKPTKFLLSLLLPAAAFAQGPELKLTGTLNNLPNVEWVYLTFRTPDLTIKDSVRVENGTYTIKRSLDEPVLADLAFKGSTAFGRKADGKELREYHLPVFLQPGTIQVTSSDSVQATRVTGSKAHADYEALQAADKPWQEQLNPLYDAYRKAAVAKDAAGMKDAERRIDSIDGLQRNAVYAAFLQKRASSPVALYALKQFAGYSIEPEKVEPLFNKLPKATQATPSGVAYREQIDIAKKTAVGRYAMDFTMNDTLDRPVALSSLKGKYVLVDFWASWCGPCRRENPNVVAAFNTYKYRNFTVFGVSLDRPGQKDRWLKAIHDDGLNWAHVSDLKFWDNAAAKQYGIRAIPANLLLDPDGKIIARNLSGEALTKKLAEVIK</sequence>
<dbReference type="PROSITE" id="PS51352">
    <property type="entry name" value="THIOREDOXIN_2"/>
    <property type="match status" value="1"/>
</dbReference>
<keyword evidence="4" id="KW-0676">Redox-active center</keyword>
<dbReference type="Proteomes" id="UP001501725">
    <property type="component" value="Unassembled WGS sequence"/>
</dbReference>
<name>A0ABP8H9C6_9BACT</name>
<evidence type="ECO:0000256" key="5">
    <source>
        <dbReference type="SAM" id="SignalP"/>
    </source>
</evidence>
<proteinExistence type="predicted"/>
<keyword evidence="5" id="KW-0732">Signal</keyword>
<dbReference type="InterPro" id="IPR017937">
    <property type="entry name" value="Thioredoxin_CS"/>
</dbReference>
<feature type="signal peptide" evidence="5">
    <location>
        <begin position="1"/>
        <end position="18"/>
    </location>
</feature>
<comment type="subcellular location">
    <subcellularLocation>
        <location evidence="1">Cell envelope</location>
    </subcellularLocation>
</comment>
<dbReference type="InterPro" id="IPR013766">
    <property type="entry name" value="Thioredoxin_domain"/>
</dbReference>
<reference evidence="8" key="1">
    <citation type="journal article" date="2019" name="Int. J. Syst. Evol. Microbiol.">
        <title>The Global Catalogue of Microorganisms (GCM) 10K type strain sequencing project: providing services to taxonomists for standard genome sequencing and annotation.</title>
        <authorList>
            <consortium name="The Broad Institute Genomics Platform"/>
            <consortium name="The Broad Institute Genome Sequencing Center for Infectious Disease"/>
            <person name="Wu L."/>
            <person name="Ma J."/>
        </authorList>
    </citation>
    <scope>NUCLEOTIDE SEQUENCE [LARGE SCALE GENOMIC DNA]</scope>
    <source>
        <strain evidence="8">JCM 17919</strain>
    </source>
</reference>
<evidence type="ECO:0000256" key="2">
    <source>
        <dbReference type="ARBA" id="ARBA00022748"/>
    </source>
</evidence>
<comment type="caution">
    <text evidence="7">The sequence shown here is derived from an EMBL/GenBank/DDBJ whole genome shotgun (WGS) entry which is preliminary data.</text>
</comment>
<dbReference type="InterPro" id="IPR036249">
    <property type="entry name" value="Thioredoxin-like_sf"/>
</dbReference>
<dbReference type="Pfam" id="PF14289">
    <property type="entry name" value="DUF4369"/>
    <property type="match status" value="1"/>
</dbReference>
<evidence type="ECO:0000256" key="1">
    <source>
        <dbReference type="ARBA" id="ARBA00004196"/>
    </source>
</evidence>
<dbReference type="CDD" id="cd02966">
    <property type="entry name" value="TlpA_like_family"/>
    <property type="match status" value="1"/>
</dbReference>
<evidence type="ECO:0000313" key="7">
    <source>
        <dbReference type="EMBL" id="GAA4336180.1"/>
    </source>
</evidence>
<keyword evidence="3" id="KW-1015">Disulfide bond</keyword>
<organism evidence="7 8">
    <name type="scientific">Flaviaesturariibacter amylovorans</name>
    <dbReference type="NCBI Taxonomy" id="1084520"/>
    <lineage>
        <taxon>Bacteria</taxon>
        <taxon>Pseudomonadati</taxon>
        <taxon>Bacteroidota</taxon>
        <taxon>Chitinophagia</taxon>
        <taxon>Chitinophagales</taxon>
        <taxon>Chitinophagaceae</taxon>
        <taxon>Flaviaestuariibacter</taxon>
    </lineage>
</organism>
<dbReference type="PANTHER" id="PTHR42852">
    <property type="entry name" value="THIOL:DISULFIDE INTERCHANGE PROTEIN DSBE"/>
    <property type="match status" value="1"/>
</dbReference>
<dbReference type="Gene3D" id="3.40.30.10">
    <property type="entry name" value="Glutaredoxin"/>
    <property type="match status" value="1"/>
</dbReference>
<dbReference type="InterPro" id="IPR050553">
    <property type="entry name" value="Thioredoxin_ResA/DsbE_sf"/>
</dbReference>
<evidence type="ECO:0000259" key="6">
    <source>
        <dbReference type="PROSITE" id="PS51352"/>
    </source>
</evidence>
<feature type="chain" id="PRO_5046021521" evidence="5">
    <location>
        <begin position="19"/>
        <end position="379"/>
    </location>
</feature>
<dbReference type="Pfam" id="PF00578">
    <property type="entry name" value="AhpC-TSA"/>
    <property type="match status" value="1"/>
</dbReference>
<dbReference type="RefSeq" id="WP_345256700.1">
    <property type="nucleotide sequence ID" value="NZ_BAABGY010000009.1"/>
</dbReference>
<accession>A0ABP8H9C6</accession>
<protein>
    <submittedName>
        <fullName evidence="7">TlpA disulfide reductase family protein</fullName>
    </submittedName>
</protein>
<dbReference type="PROSITE" id="PS00194">
    <property type="entry name" value="THIOREDOXIN_1"/>
    <property type="match status" value="1"/>
</dbReference>
<gene>
    <name evidence="7" type="ORF">GCM10023184_31330</name>
</gene>
<dbReference type="PANTHER" id="PTHR42852:SF6">
    <property type="entry name" value="THIOL:DISULFIDE INTERCHANGE PROTEIN DSBE"/>
    <property type="match status" value="1"/>
</dbReference>
<keyword evidence="8" id="KW-1185">Reference proteome</keyword>